<keyword evidence="4" id="KW-1185">Reference proteome</keyword>
<evidence type="ECO:0000313" key="4">
    <source>
        <dbReference type="Proteomes" id="UP000078492"/>
    </source>
</evidence>
<gene>
    <name evidence="3" type="ORF">ALC57_10004</name>
</gene>
<evidence type="ECO:0000256" key="1">
    <source>
        <dbReference type="SAM" id="MobiDB-lite"/>
    </source>
</evidence>
<accession>A0A195DXL0</accession>
<feature type="region of interest" description="Disordered" evidence="1">
    <location>
        <begin position="454"/>
        <end position="494"/>
    </location>
</feature>
<feature type="compositionally biased region" description="Basic residues" evidence="1">
    <location>
        <begin position="1"/>
        <end position="12"/>
    </location>
</feature>
<dbReference type="AlphaFoldDB" id="A0A195DXL0"/>
<proteinExistence type="predicted"/>
<dbReference type="Gene3D" id="2.170.15.10">
    <property type="entry name" value="Proaerolysin, chain A, domain 3"/>
    <property type="match status" value="1"/>
</dbReference>
<feature type="region of interest" description="Disordered" evidence="1">
    <location>
        <begin position="1"/>
        <end position="20"/>
    </location>
</feature>
<keyword evidence="2" id="KW-0812">Transmembrane</keyword>
<evidence type="ECO:0000313" key="3">
    <source>
        <dbReference type="EMBL" id="KYN17635.1"/>
    </source>
</evidence>
<protein>
    <submittedName>
        <fullName evidence="3">Protein unzipped</fullName>
    </submittedName>
</protein>
<reference evidence="3 4" key="1">
    <citation type="submission" date="2015-09" db="EMBL/GenBank/DDBJ databases">
        <title>Trachymyrmex cornetzi WGS genome.</title>
        <authorList>
            <person name="Nygaard S."/>
            <person name="Hu H."/>
            <person name="Boomsma J."/>
            <person name="Zhang G."/>
        </authorList>
    </citation>
    <scope>NUCLEOTIDE SEQUENCE [LARGE SCALE GENOMIC DNA]</scope>
    <source>
        <strain evidence="3">Tcor2-1</strain>
        <tissue evidence="3">Whole body</tissue>
    </source>
</reference>
<organism evidence="3 4">
    <name type="scientific">Trachymyrmex cornetzi</name>
    <dbReference type="NCBI Taxonomy" id="471704"/>
    <lineage>
        <taxon>Eukaryota</taxon>
        <taxon>Metazoa</taxon>
        <taxon>Ecdysozoa</taxon>
        <taxon>Arthropoda</taxon>
        <taxon>Hexapoda</taxon>
        <taxon>Insecta</taxon>
        <taxon>Pterygota</taxon>
        <taxon>Neoptera</taxon>
        <taxon>Endopterygota</taxon>
        <taxon>Hymenoptera</taxon>
        <taxon>Apocrita</taxon>
        <taxon>Aculeata</taxon>
        <taxon>Formicoidea</taxon>
        <taxon>Formicidae</taxon>
        <taxon>Myrmicinae</taxon>
        <taxon>Trachymyrmex</taxon>
    </lineage>
</organism>
<feature type="compositionally biased region" description="Basic and acidic residues" evidence="1">
    <location>
        <begin position="460"/>
        <end position="471"/>
    </location>
</feature>
<sequence>MRKYTGKSKTKSRSSYTGGEGARVEDTLGIMLRQKNYLALGVLGCILLLSATTADNSVHILSKYGHQTLTSTTLKWLPVAHYNPSDSKQIIIGGSENVPDSQGATIIHLDRHNARNVSRKSRDENYANQAEIKRLVLYVCRAMHSGVWVAGTQKEKEKVCTVTIHGVVQSYEKYELLENVDGAARISWIQWNKYTPPPVGAVYVDKTMLVARHEVPKDLEKPRYTHYIGTLSSPENFGTIVYVNENGDEESAKSGELLVEAEPIRYELGSVKLNWSKRRDIKRVPRILSEATIVNRGAEPANLAEACVYNYKYSVYWGRRHAILNGLSTTITLINGTSLPNITWGTRDDENRTEAYNVLVYLQPGTGVNVTLKANYTDMEVPYSANLISHYEDSTTTSRMISGTRQEETLFDITPEFGPIYFLSNFSLVPTTVPPPTTTTDPPTTTTLMTTTVPTTMKQDSSRTTHRHQTDDSDIDHDENLITPPKKTDISTGMHDNNSPLLLKVETLYGGATSVAFQSSLLTLVIPLLLLLILHKIT</sequence>
<name>A0A195DXL0_9HYME</name>
<dbReference type="Proteomes" id="UP000078492">
    <property type="component" value="Unassembled WGS sequence"/>
</dbReference>
<evidence type="ECO:0000256" key="2">
    <source>
        <dbReference type="SAM" id="Phobius"/>
    </source>
</evidence>
<keyword evidence="2" id="KW-0472">Membrane</keyword>
<keyword evidence="2" id="KW-1133">Transmembrane helix</keyword>
<feature type="transmembrane region" description="Helical" evidence="2">
    <location>
        <begin position="508"/>
        <end position="534"/>
    </location>
</feature>
<dbReference type="STRING" id="471704.A0A195DXL0"/>
<dbReference type="EMBL" id="KQ980107">
    <property type="protein sequence ID" value="KYN17635.1"/>
    <property type="molecule type" value="Genomic_DNA"/>
</dbReference>